<keyword evidence="1" id="KW-0805">Transcription regulation</keyword>
<dbReference type="SMART" id="SM00866">
    <property type="entry name" value="UTRA"/>
    <property type="match status" value="1"/>
</dbReference>
<dbReference type="SMART" id="SM00345">
    <property type="entry name" value="HTH_GNTR"/>
    <property type="match status" value="1"/>
</dbReference>
<evidence type="ECO:0000256" key="3">
    <source>
        <dbReference type="ARBA" id="ARBA00023163"/>
    </source>
</evidence>
<keyword evidence="2" id="KW-0238">DNA-binding</keyword>
<reference evidence="5 6" key="1">
    <citation type="submission" date="2018-10" db="EMBL/GenBank/DDBJ databases">
        <title>Histidinibacterium lentulum gen. nov., sp. nov., a marine bacterium from the culture broth of Picochlorum sp. 122.</title>
        <authorList>
            <person name="Wang G."/>
        </authorList>
    </citation>
    <scope>NUCLEOTIDE SEQUENCE [LARGE SCALE GENOMIC DNA]</scope>
    <source>
        <strain evidence="5 6">B17</strain>
    </source>
</reference>
<dbReference type="Gene3D" id="1.10.10.10">
    <property type="entry name" value="Winged helix-like DNA-binding domain superfamily/Winged helix DNA-binding domain"/>
    <property type="match status" value="1"/>
</dbReference>
<evidence type="ECO:0000313" key="6">
    <source>
        <dbReference type="Proteomes" id="UP000268016"/>
    </source>
</evidence>
<dbReference type="PRINTS" id="PR00035">
    <property type="entry name" value="HTHGNTR"/>
</dbReference>
<dbReference type="CDD" id="cd07377">
    <property type="entry name" value="WHTH_GntR"/>
    <property type="match status" value="1"/>
</dbReference>
<dbReference type="InterPro" id="IPR036388">
    <property type="entry name" value="WH-like_DNA-bd_sf"/>
</dbReference>
<dbReference type="Proteomes" id="UP000268016">
    <property type="component" value="Unassembled WGS sequence"/>
</dbReference>
<evidence type="ECO:0000313" key="5">
    <source>
        <dbReference type="EMBL" id="ROU03033.1"/>
    </source>
</evidence>
<organism evidence="5 6">
    <name type="scientific">Histidinibacterium lentulum</name>
    <dbReference type="NCBI Taxonomy" id="2480588"/>
    <lineage>
        <taxon>Bacteria</taxon>
        <taxon>Pseudomonadati</taxon>
        <taxon>Pseudomonadota</taxon>
        <taxon>Alphaproteobacteria</taxon>
        <taxon>Rhodobacterales</taxon>
        <taxon>Paracoccaceae</taxon>
        <taxon>Histidinibacterium</taxon>
    </lineage>
</organism>
<evidence type="ECO:0000259" key="4">
    <source>
        <dbReference type="PROSITE" id="PS50949"/>
    </source>
</evidence>
<evidence type="ECO:0000256" key="1">
    <source>
        <dbReference type="ARBA" id="ARBA00023015"/>
    </source>
</evidence>
<dbReference type="EMBL" id="RDRB01000003">
    <property type="protein sequence ID" value="ROU03033.1"/>
    <property type="molecule type" value="Genomic_DNA"/>
</dbReference>
<proteinExistence type="predicted"/>
<dbReference type="GO" id="GO:0045892">
    <property type="term" value="P:negative regulation of DNA-templated transcription"/>
    <property type="evidence" value="ECO:0007669"/>
    <property type="project" value="TreeGrafter"/>
</dbReference>
<dbReference type="AlphaFoldDB" id="A0A3N2R6K8"/>
<dbReference type="RefSeq" id="WP_123641583.1">
    <property type="nucleotide sequence ID" value="NZ_ML119083.1"/>
</dbReference>
<dbReference type="PANTHER" id="PTHR44846">
    <property type="entry name" value="MANNOSYL-D-GLYCERATE TRANSPORT/METABOLISM SYSTEM REPRESSOR MNGR-RELATED"/>
    <property type="match status" value="1"/>
</dbReference>
<dbReference type="Pfam" id="PF00392">
    <property type="entry name" value="GntR"/>
    <property type="match status" value="1"/>
</dbReference>
<dbReference type="PROSITE" id="PS50949">
    <property type="entry name" value="HTH_GNTR"/>
    <property type="match status" value="1"/>
</dbReference>
<dbReference type="InterPro" id="IPR050679">
    <property type="entry name" value="Bact_HTH_transcr_reg"/>
</dbReference>
<dbReference type="Pfam" id="PF07702">
    <property type="entry name" value="UTRA"/>
    <property type="match status" value="1"/>
</dbReference>
<keyword evidence="6" id="KW-1185">Reference proteome</keyword>
<evidence type="ECO:0000256" key="2">
    <source>
        <dbReference type="ARBA" id="ARBA00023125"/>
    </source>
</evidence>
<feature type="domain" description="HTH gntR-type" evidence="4">
    <location>
        <begin position="22"/>
        <end position="90"/>
    </location>
</feature>
<protein>
    <submittedName>
        <fullName evidence="5">GntR family transcriptional regulator</fullName>
    </submittedName>
</protein>
<name>A0A3N2R6K8_9RHOB</name>
<dbReference type="GO" id="GO:0003700">
    <property type="term" value="F:DNA-binding transcription factor activity"/>
    <property type="evidence" value="ECO:0007669"/>
    <property type="project" value="InterPro"/>
</dbReference>
<keyword evidence="3" id="KW-0804">Transcription</keyword>
<dbReference type="GO" id="GO:0003677">
    <property type="term" value="F:DNA binding"/>
    <property type="evidence" value="ECO:0007669"/>
    <property type="project" value="UniProtKB-KW"/>
</dbReference>
<dbReference type="InterPro" id="IPR000524">
    <property type="entry name" value="Tscrpt_reg_HTH_GntR"/>
</dbReference>
<dbReference type="InterPro" id="IPR036390">
    <property type="entry name" value="WH_DNA-bd_sf"/>
</dbReference>
<sequence>MAEDLIARIGAALAEVSPSDRRPIYRRLSDLLARELRQGPAGTRLPSERRLARELGISRVTVRRALDELSAEGLVLRRRGARSAAAVRLEKRLSSLTGFSDELRNRGMRPGQRWLSRQVVLPAPSEALALDLAPAEKIARLERVRLADGHPIAIERAAVPLAYLPDPGLVGDSLYAILAEGGTPPVRGAQRIRAGLMSGRDAELLDSRPGAPLLIVERRCFLADGRPVEFTETRYDGESYDFLTELQPQNGTYQSEMA</sequence>
<accession>A0A3N2R6K8</accession>
<dbReference type="Gene3D" id="3.40.1410.10">
    <property type="entry name" value="Chorismate lyase-like"/>
    <property type="match status" value="1"/>
</dbReference>
<dbReference type="SUPFAM" id="SSF64288">
    <property type="entry name" value="Chorismate lyase-like"/>
    <property type="match status" value="1"/>
</dbReference>
<dbReference type="SUPFAM" id="SSF46785">
    <property type="entry name" value="Winged helix' DNA-binding domain"/>
    <property type="match status" value="1"/>
</dbReference>
<dbReference type="InterPro" id="IPR011663">
    <property type="entry name" value="UTRA"/>
</dbReference>
<comment type="caution">
    <text evidence="5">The sequence shown here is derived from an EMBL/GenBank/DDBJ whole genome shotgun (WGS) entry which is preliminary data.</text>
</comment>
<dbReference type="InterPro" id="IPR028978">
    <property type="entry name" value="Chorismate_lyase_/UTRA_dom_sf"/>
</dbReference>
<dbReference type="PANTHER" id="PTHR44846:SF1">
    <property type="entry name" value="MANNOSYL-D-GLYCERATE TRANSPORT_METABOLISM SYSTEM REPRESSOR MNGR-RELATED"/>
    <property type="match status" value="1"/>
</dbReference>
<dbReference type="OrthoDB" id="7173258at2"/>
<gene>
    <name evidence="5" type="ORF">EAT49_06995</name>
</gene>